<evidence type="ECO:0000256" key="6">
    <source>
        <dbReference type="RuleBase" id="RU003718"/>
    </source>
</evidence>
<protein>
    <recommendedName>
        <fullName evidence="7">Glycosyltransferase</fullName>
        <ecNumber evidence="7">2.4.1.-</ecNumber>
    </recommendedName>
</protein>
<name>A0AAV8E507_9POAL</name>
<dbReference type="Gene3D" id="3.40.50.2000">
    <property type="entry name" value="Glycogen Phosphorylase B"/>
    <property type="match status" value="2"/>
</dbReference>
<dbReference type="FunFam" id="3.40.50.2000:FF:000057">
    <property type="entry name" value="Glycosyltransferase"/>
    <property type="match status" value="1"/>
</dbReference>
<evidence type="ECO:0000256" key="7">
    <source>
        <dbReference type="RuleBase" id="RU362057"/>
    </source>
</evidence>
<comment type="caution">
    <text evidence="8">The sequence shown here is derived from an EMBL/GenBank/DDBJ whole genome shotgun (WGS) entry which is preliminary data.</text>
</comment>
<evidence type="ECO:0000256" key="5">
    <source>
        <dbReference type="ARBA" id="ARBA00058521"/>
    </source>
</evidence>
<evidence type="ECO:0000256" key="4">
    <source>
        <dbReference type="ARBA" id="ARBA00022679"/>
    </source>
</evidence>
<dbReference type="CDD" id="cd03784">
    <property type="entry name" value="GT1_Gtf-like"/>
    <property type="match status" value="1"/>
</dbReference>
<dbReference type="Pfam" id="PF00201">
    <property type="entry name" value="UDPGT"/>
    <property type="match status" value="1"/>
</dbReference>
<evidence type="ECO:0000313" key="9">
    <source>
        <dbReference type="Proteomes" id="UP001140206"/>
    </source>
</evidence>
<dbReference type="PANTHER" id="PTHR11926:SF1553">
    <property type="entry name" value="GLYCOSYLTRANSFERASE"/>
    <property type="match status" value="1"/>
</dbReference>
<evidence type="ECO:0000256" key="1">
    <source>
        <dbReference type="ARBA" id="ARBA00009995"/>
    </source>
</evidence>
<dbReference type="GO" id="GO:0098754">
    <property type="term" value="P:detoxification"/>
    <property type="evidence" value="ECO:0007669"/>
    <property type="project" value="UniProtKB-ARBA"/>
</dbReference>
<dbReference type="InterPro" id="IPR002213">
    <property type="entry name" value="UDP_glucos_trans"/>
</dbReference>
<gene>
    <name evidence="8" type="ORF">LUZ62_060454</name>
</gene>
<accession>A0AAV8E507</accession>
<dbReference type="EC" id="2.4.1.-" evidence="7"/>
<keyword evidence="3 6" id="KW-0328">Glycosyltransferase</keyword>
<dbReference type="FunFam" id="3.40.50.2000:FF:000019">
    <property type="entry name" value="Glycosyltransferase"/>
    <property type="match status" value="1"/>
</dbReference>
<comment type="function">
    <text evidence="5">Involved in the detoxification of the Fusarium mycotoxin deoxynivalenol by the transfer of glucose from UDP-D-glucose to the hydroxyl group at C-3, forming deoxynivalenol-3-O-beta-D-glucoside.</text>
</comment>
<reference evidence="8" key="1">
    <citation type="submission" date="2022-08" db="EMBL/GenBank/DDBJ databases">
        <authorList>
            <person name="Marques A."/>
        </authorList>
    </citation>
    <scope>NUCLEOTIDE SEQUENCE</scope>
    <source>
        <strain evidence="8">RhyPub2mFocal</strain>
        <tissue evidence="8">Leaves</tissue>
    </source>
</reference>
<keyword evidence="2" id="KW-0216">Detoxification</keyword>
<dbReference type="GO" id="GO:0080043">
    <property type="term" value="F:quercetin 3-O-glucosyltransferase activity"/>
    <property type="evidence" value="ECO:0007669"/>
    <property type="project" value="TreeGrafter"/>
</dbReference>
<dbReference type="PROSITE" id="PS00375">
    <property type="entry name" value="UDPGT"/>
    <property type="match status" value="1"/>
</dbReference>
<dbReference type="Proteomes" id="UP001140206">
    <property type="component" value="Chromosome 3"/>
</dbReference>
<dbReference type="AlphaFoldDB" id="A0AAV8E507"/>
<proteinExistence type="inferred from homology"/>
<dbReference type="EMBL" id="JAMFTS010000003">
    <property type="protein sequence ID" value="KAJ4776197.1"/>
    <property type="molecule type" value="Genomic_DNA"/>
</dbReference>
<keyword evidence="4 6" id="KW-0808">Transferase</keyword>
<dbReference type="PANTHER" id="PTHR11926">
    <property type="entry name" value="GLUCOSYL/GLUCURONOSYL TRANSFERASES"/>
    <property type="match status" value="1"/>
</dbReference>
<dbReference type="InterPro" id="IPR035595">
    <property type="entry name" value="UDP_glycos_trans_CS"/>
</dbReference>
<keyword evidence="9" id="KW-1185">Reference proteome</keyword>
<comment type="similarity">
    <text evidence="1 6">Belongs to the UDP-glycosyltransferase family.</text>
</comment>
<dbReference type="GO" id="GO:0080044">
    <property type="term" value="F:quercetin 7-O-glucosyltransferase activity"/>
    <property type="evidence" value="ECO:0007669"/>
    <property type="project" value="TreeGrafter"/>
</dbReference>
<evidence type="ECO:0000256" key="3">
    <source>
        <dbReference type="ARBA" id="ARBA00022676"/>
    </source>
</evidence>
<organism evidence="8 9">
    <name type="scientific">Rhynchospora pubera</name>
    <dbReference type="NCBI Taxonomy" id="906938"/>
    <lineage>
        <taxon>Eukaryota</taxon>
        <taxon>Viridiplantae</taxon>
        <taxon>Streptophyta</taxon>
        <taxon>Embryophyta</taxon>
        <taxon>Tracheophyta</taxon>
        <taxon>Spermatophyta</taxon>
        <taxon>Magnoliopsida</taxon>
        <taxon>Liliopsida</taxon>
        <taxon>Poales</taxon>
        <taxon>Cyperaceae</taxon>
        <taxon>Cyperoideae</taxon>
        <taxon>Rhynchosporeae</taxon>
        <taxon>Rhynchospora</taxon>
    </lineage>
</organism>
<evidence type="ECO:0000256" key="2">
    <source>
        <dbReference type="ARBA" id="ARBA00022575"/>
    </source>
</evidence>
<evidence type="ECO:0000313" key="8">
    <source>
        <dbReference type="EMBL" id="KAJ4776197.1"/>
    </source>
</evidence>
<dbReference type="SUPFAM" id="SSF53756">
    <property type="entry name" value="UDP-Glycosyltransferase/glycogen phosphorylase"/>
    <property type="match status" value="1"/>
</dbReference>
<sequence>MHSIIILFICYLLYEYNITRIRILYSQQSQLPLASAISNLSLPKYLLLHLREKLLYKIKMAEGENDVENRSHVLLLPYPSQGHIHPMLDFGKRLAFHGLQPTLATTRFILSSTNPDPGPVRIAPISDGFDRGGYYEINSVSAYLARLEITGSETLDNLLKSESADGQPVKVLVYDAFLPWAGEVARQNGVAAAAFFTQPCAVNVVYGHTWEKRVKVPVKTSPFVVPGLPALEHEDLPSFMLGAGPYPAYLEMVVAQFKYLHKADDVLVNSFYELEPEEAKYMESEWRGKTIGPTVPSSYLDNHLSSDTSYGFHLYTPTTTPCIAWLDSKPPHSVVYTSFGSLSCLDPAQMEEVAYGLYDCGKPFLWVVRSVEAHKIPENFAEKVKDRGYIVSWSPQLEVLAHEAVGCFFSHCGWNSTVEALVLGMPMVGIPQWTDQPMNAKYVEGVWKVGKRVKPDSGGLVKKEEIVRCISEVMEGERSEEYRRNAKTWREKAQEAMREGGSSYRNIAEFAAKYRAQ</sequence>